<organism evidence="2 3">
    <name type="scientific">Glycomyces harbinensis</name>
    <dbReference type="NCBI Taxonomy" id="58114"/>
    <lineage>
        <taxon>Bacteria</taxon>
        <taxon>Bacillati</taxon>
        <taxon>Actinomycetota</taxon>
        <taxon>Actinomycetes</taxon>
        <taxon>Glycomycetales</taxon>
        <taxon>Glycomycetaceae</taxon>
        <taxon>Glycomyces</taxon>
    </lineage>
</organism>
<accession>A0A1G7D8T0</accession>
<dbReference type="EMBL" id="FNAD01000023">
    <property type="protein sequence ID" value="SDE47336.1"/>
    <property type="molecule type" value="Genomic_DNA"/>
</dbReference>
<evidence type="ECO:0000256" key="1">
    <source>
        <dbReference type="SAM" id="MobiDB-lite"/>
    </source>
</evidence>
<dbReference type="Proteomes" id="UP000198949">
    <property type="component" value="Unassembled WGS sequence"/>
</dbReference>
<evidence type="ECO:0000313" key="2">
    <source>
        <dbReference type="EMBL" id="SDE47336.1"/>
    </source>
</evidence>
<gene>
    <name evidence="2" type="ORF">SAMN05216270_12342</name>
</gene>
<keyword evidence="3" id="KW-1185">Reference proteome</keyword>
<protein>
    <submittedName>
        <fullName evidence="2">Uncharacterized protein</fullName>
    </submittedName>
</protein>
<sequence length="87" mass="9466">MSSPAASALPPDRRRCRASGRLPRPPAAHRDQGADAPPVRTRRTRTGRPRAADRPECTRMRLTVAARPMAAEGTGRTPNRNRKGADT</sequence>
<evidence type="ECO:0000313" key="3">
    <source>
        <dbReference type="Proteomes" id="UP000198949"/>
    </source>
</evidence>
<name>A0A1G7D8T0_9ACTN</name>
<feature type="region of interest" description="Disordered" evidence="1">
    <location>
        <begin position="1"/>
        <end position="87"/>
    </location>
</feature>
<reference evidence="3" key="1">
    <citation type="submission" date="2016-10" db="EMBL/GenBank/DDBJ databases">
        <authorList>
            <person name="Varghese N."/>
            <person name="Submissions S."/>
        </authorList>
    </citation>
    <scope>NUCLEOTIDE SEQUENCE [LARGE SCALE GENOMIC DNA]</scope>
    <source>
        <strain evidence="3">CGMCC 4.3516</strain>
    </source>
</reference>
<proteinExistence type="predicted"/>
<dbReference type="STRING" id="58114.SAMN05216270_12342"/>
<dbReference type="AlphaFoldDB" id="A0A1G7D8T0"/>
<feature type="compositionally biased region" description="Basic and acidic residues" evidence="1">
    <location>
        <begin position="50"/>
        <end position="59"/>
    </location>
</feature>